<dbReference type="Gene3D" id="3.30.390.30">
    <property type="match status" value="1"/>
</dbReference>
<organism evidence="4 5">
    <name type="scientific">Lactiplantibacillus plajomi</name>
    <dbReference type="NCBI Taxonomy" id="1457217"/>
    <lineage>
        <taxon>Bacteria</taxon>
        <taxon>Bacillati</taxon>
        <taxon>Bacillota</taxon>
        <taxon>Bacilli</taxon>
        <taxon>Lactobacillales</taxon>
        <taxon>Lactobacillaceae</taxon>
        <taxon>Lactiplantibacillus</taxon>
    </lineage>
</organism>
<evidence type="ECO:0000313" key="4">
    <source>
        <dbReference type="EMBL" id="MFC0423685.1"/>
    </source>
</evidence>
<dbReference type="InterPro" id="IPR036188">
    <property type="entry name" value="FAD/NAD-bd_sf"/>
</dbReference>
<evidence type="ECO:0000313" key="5">
    <source>
        <dbReference type="Proteomes" id="UP001589855"/>
    </source>
</evidence>
<name>A0ABV6K2J3_9LACO</name>
<dbReference type="GO" id="GO:0016491">
    <property type="term" value="F:oxidoreductase activity"/>
    <property type="evidence" value="ECO:0007669"/>
    <property type="project" value="UniProtKB-KW"/>
</dbReference>
<dbReference type="PRINTS" id="PR00368">
    <property type="entry name" value="FADPNR"/>
</dbReference>
<dbReference type="InterPro" id="IPR023753">
    <property type="entry name" value="FAD/NAD-binding_dom"/>
</dbReference>
<keyword evidence="1" id="KW-0285">Flavoprotein</keyword>
<reference evidence="4 5" key="1">
    <citation type="submission" date="2024-09" db="EMBL/GenBank/DDBJ databases">
        <authorList>
            <person name="Sun Q."/>
            <person name="Mori K."/>
        </authorList>
    </citation>
    <scope>NUCLEOTIDE SEQUENCE [LARGE SCALE GENOMIC DNA]</scope>
    <source>
        <strain evidence="4 5">TBRC 4575</strain>
    </source>
</reference>
<evidence type="ECO:0000256" key="1">
    <source>
        <dbReference type="ARBA" id="ARBA00022630"/>
    </source>
</evidence>
<evidence type="ECO:0000259" key="3">
    <source>
        <dbReference type="Pfam" id="PF07992"/>
    </source>
</evidence>
<feature type="domain" description="FAD/NAD(P)-binding" evidence="3">
    <location>
        <begin position="6"/>
        <end position="313"/>
    </location>
</feature>
<gene>
    <name evidence="4" type="ORF">ACFFGS_06065</name>
</gene>
<dbReference type="Proteomes" id="UP001589855">
    <property type="component" value="Unassembled WGS sequence"/>
</dbReference>
<dbReference type="PIRSF" id="PIRSF000350">
    <property type="entry name" value="Mercury_reductase_MerA"/>
    <property type="match status" value="1"/>
</dbReference>
<dbReference type="PANTHER" id="PTHR43014:SF5">
    <property type="entry name" value="GLUTATHIONE REDUCTASE (NADPH)"/>
    <property type="match status" value="1"/>
</dbReference>
<dbReference type="RefSeq" id="WP_137645793.1">
    <property type="nucleotide sequence ID" value="NZ_BAABRM010000027.1"/>
</dbReference>
<dbReference type="SUPFAM" id="SSF55424">
    <property type="entry name" value="FAD/NAD-linked reductases, dimerisation (C-terminal) domain"/>
    <property type="match status" value="1"/>
</dbReference>
<keyword evidence="4" id="KW-0560">Oxidoreductase</keyword>
<dbReference type="EMBL" id="JBHLUK010000057">
    <property type="protein sequence ID" value="MFC0423685.1"/>
    <property type="molecule type" value="Genomic_DNA"/>
</dbReference>
<dbReference type="PRINTS" id="PR00411">
    <property type="entry name" value="PNDRDTASEI"/>
</dbReference>
<evidence type="ECO:0000256" key="2">
    <source>
        <dbReference type="ARBA" id="ARBA00022827"/>
    </source>
</evidence>
<dbReference type="EC" id="1.-.-.-" evidence="4"/>
<dbReference type="Gene3D" id="3.50.50.60">
    <property type="entry name" value="FAD/NAD(P)-binding domain"/>
    <property type="match status" value="2"/>
</dbReference>
<sequence>MTKHFDVLYLGSGHGTFDGAIPLAARGKQVAVVEPDLIGGTCPNRGCNAKITLDLPASLKNQVDRFQGYGLDGKTKLDWGANYAHERQVIEALPTMIGGMMQQAGITLIEGRGQFSDAHTVTVNGATYTADKIVIATGLHPHQLTVPGAELTHDSSDFLNLKQLPEHLTIIGAGYIALETASMALAAGSQVSLLMRGDQALRAFYQPLVEQLLDQLVAQGLDLHRNWQATKFTAAGDQVTITSAAGELTTDWILNATGRDPNTADLGLEKIGVNFTTNGITVDDHLQTSVAGVYASGDVIDKQQPKLTPTAVFESTYLMHLFSGDTTNAIKYPAIPSVVFTSPRLAQVGQVPATPTAQQHVNLVDLKADWYREATRDLTGQTLTVTDNDQHLIGAAELSEQAENTINTVLPAIQYQLTPAQREQLVTLFPTIGFSAWAAI</sequence>
<dbReference type="PANTHER" id="PTHR43014">
    <property type="entry name" value="MERCURIC REDUCTASE"/>
    <property type="match status" value="1"/>
</dbReference>
<protein>
    <submittedName>
        <fullName evidence="4">Dihydrolipoyl dehydrogenase family protein</fullName>
        <ecNumber evidence="4">1.-.-.-</ecNumber>
    </submittedName>
</protein>
<proteinExistence type="predicted"/>
<keyword evidence="5" id="KW-1185">Reference proteome</keyword>
<comment type="caution">
    <text evidence="4">The sequence shown here is derived from an EMBL/GenBank/DDBJ whole genome shotgun (WGS) entry which is preliminary data.</text>
</comment>
<dbReference type="Pfam" id="PF07992">
    <property type="entry name" value="Pyr_redox_2"/>
    <property type="match status" value="1"/>
</dbReference>
<keyword evidence="2" id="KW-0274">FAD</keyword>
<accession>A0ABV6K2J3</accession>
<dbReference type="InterPro" id="IPR001100">
    <property type="entry name" value="Pyr_nuc-diS_OxRdtase"/>
</dbReference>
<dbReference type="InterPro" id="IPR016156">
    <property type="entry name" value="FAD/NAD-linked_Rdtase_dimer_sf"/>
</dbReference>
<dbReference type="SUPFAM" id="SSF51905">
    <property type="entry name" value="FAD/NAD(P)-binding domain"/>
    <property type="match status" value="1"/>
</dbReference>